<reference evidence="1 2" key="1">
    <citation type="submission" date="2024-01" db="EMBL/GenBank/DDBJ databases">
        <title>The complete chloroplast genome sequence of Lithospermum erythrorhizon: insights into the phylogenetic relationship among Boraginaceae species and the maternal lineages of purple gromwells.</title>
        <authorList>
            <person name="Okada T."/>
            <person name="Watanabe K."/>
        </authorList>
    </citation>
    <scope>NUCLEOTIDE SEQUENCE [LARGE SCALE GENOMIC DNA]</scope>
</reference>
<dbReference type="EMBL" id="BAABME010000809">
    <property type="protein sequence ID" value="GAA0145622.1"/>
    <property type="molecule type" value="Genomic_DNA"/>
</dbReference>
<dbReference type="PANTHER" id="PTHR48475:SF2">
    <property type="entry name" value="RIBONUCLEASE H"/>
    <property type="match status" value="1"/>
</dbReference>
<comment type="caution">
    <text evidence="1">The sequence shown here is derived from an EMBL/GenBank/DDBJ whole genome shotgun (WGS) entry which is preliminary data.</text>
</comment>
<gene>
    <name evidence="1" type="ORF">LIER_05776</name>
</gene>
<organism evidence="1 2">
    <name type="scientific">Lithospermum erythrorhizon</name>
    <name type="common">Purple gromwell</name>
    <name type="synonym">Lithospermum officinale var. erythrorhizon</name>
    <dbReference type="NCBI Taxonomy" id="34254"/>
    <lineage>
        <taxon>Eukaryota</taxon>
        <taxon>Viridiplantae</taxon>
        <taxon>Streptophyta</taxon>
        <taxon>Embryophyta</taxon>
        <taxon>Tracheophyta</taxon>
        <taxon>Spermatophyta</taxon>
        <taxon>Magnoliopsida</taxon>
        <taxon>eudicotyledons</taxon>
        <taxon>Gunneridae</taxon>
        <taxon>Pentapetalae</taxon>
        <taxon>asterids</taxon>
        <taxon>lamiids</taxon>
        <taxon>Boraginales</taxon>
        <taxon>Boraginaceae</taxon>
        <taxon>Boraginoideae</taxon>
        <taxon>Lithospermeae</taxon>
        <taxon>Lithospermum</taxon>
    </lineage>
</organism>
<evidence type="ECO:0008006" key="3">
    <source>
        <dbReference type="Google" id="ProtNLM"/>
    </source>
</evidence>
<dbReference type="Proteomes" id="UP001454036">
    <property type="component" value="Unassembled WGS sequence"/>
</dbReference>
<sequence>MEVITNQSLRQILENPSRSGRIVKWAIELSEFDLRYRPRTSIKYQALADFMVECTHGPEEEAPELFNLVEASEQSVWLLYVDGASNPADSGAVILLWSLEGHKIEYVLRFAFTAMNNEAEYKHLPMDSH</sequence>
<name>A0AAV3P3D1_LITER</name>
<proteinExistence type="predicted"/>
<keyword evidence="2" id="KW-1185">Reference proteome</keyword>
<dbReference type="AlphaFoldDB" id="A0AAV3P3D1"/>
<accession>A0AAV3P3D1</accession>
<dbReference type="PANTHER" id="PTHR48475">
    <property type="entry name" value="RIBONUCLEASE H"/>
    <property type="match status" value="1"/>
</dbReference>
<protein>
    <recommendedName>
        <fullName evidence="3">Reverse transcriptase RNase H-like domain-containing protein</fullName>
    </recommendedName>
</protein>
<evidence type="ECO:0000313" key="2">
    <source>
        <dbReference type="Proteomes" id="UP001454036"/>
    </source>
</evidence>
<evidence type="ECO:0000313" key="1">
    <source>
        <dbReference type="EMBL" id="GAA0145622.1"/>
    </source>
</evidence>